<dbReference type="STRING" id="261392.SAMN02745149_02025"/>
<keyword evidence="4 5" id="KW-0720">Serine protease</keyword>
<dbReference type="PROSITE" id="PS50106">
    <property type="entry name" value="PDZ"/>
    <property type="match status" value="1"/>
</dbReference>
<dbReference type="GO" id="GO:0007165">
    <property type="term" value="P:signal transduction"/>
    <property type="evidence" value="ECO:0007669"/>
    <property type="project" value="TreeGrafter"/>
</dbReference>
<dbReference type="Pfam" id="PF03572">
    <property type="entry name" value="Peptidase_S41"/>
    <property type="match status" value="1"/>
</dbReference>
<dbReference type="GO" id="GO:0006508">
    <property type="term" value="P:proteolysis"/>
    <property type="evidence" value="ECO:0007669"/>
    <property type="project" value="UniProtKB-KW"/>
</dbReference>
<dbReference type="GeneID" id="78317297"/>
<dbReference type="SMART" id="SM00245">
    <property type="entry name" value="TSPc"/>
    <property type="match status" value="1"/>
</dbReference>
<comment type="similarity">
    <text evidence="1 5">Belongs to the peptidase S41A family.</text>
</comment>
<dbReference type="CDD" id="cd06782">
    <property type="entry name" value="cpPDZ_CPP-like"/>
    <property type="match status" value="1"/>
</dbReference>
<evidence type="ECO:0000256" key="5">
    <source>
        <dbReference type="RuleBase" id="RU004404"/>
    </source>
</evidence>
<gene>
    <name evidence="8" type="ORF">SAMN02745149_02025</name>
</gene>
<keyword evidence="9" id="KW-1185">Reference proteome</keyword>
<dbReference type="SMART" id="SM00228">
    <property type="entry name" value="PDZ"/>
    <property type="match status" value="1"/>
</dbReference>
<protein>
    <submittedName>
        <fullName evidence="8">Carboxyl-terminal processing protease</fullName>
    </submittedName>
</protein>
<evidence type="ECO:0000256" key="3">
    <source>
        <dbReference type="ARBA" id="ARBA00022801"/>
    </source>
</evidence>
<dbReference type="EMBL" id="FUWG01000016">
    <property type="protein sequence ID" value="SJZ67772.1"/>
    <property type="molecule type" value="Genomic_DNA"/>
</dbReference>
<proteinExistence type="inferred from homology"/>
<dbReference type="Proteomes" id="UP000190423">
    <property type="component" value="Unassembled WGS sequence"/>
</dbReference>
<evidence type="ECO:0000256" key="6">
    <source>
        <dbReference type="SAM" id="SignalP"/>
    </source>
</evidence>
<reference evidence="8 9" key="1">
    <citation type="submission" date="2017-02" db="EMBL/GenBank/DDBJ databases">
        <authorList>
            <person name="Peterson S.W."/>
        </authorList>
    </citation>
    <scope>NUCLEOTIDE SEQUENCE [LARGE SCALE GENOMIC DNA]</scope>
    <source>
        <strain evidence="8 9">ATCC BAA-908</strain>
    </source>
</reference>
<name>A0A1T4MLA2_TREPO</name>
<dbReference type="InterPro" id="IPR005151">
    <property type="entry name" value="Tail-specific_protease"/>
</dbReference>
<dbReference type="InterPro" id="IPR036034">
    <property type="entry name" value="PDZ_sf"/>
</dbReference>
<dbReference type="SUPFAM" id="SSF50156">
    <property type="entry name" value="PDZ domain-like"/>
    <property type="match status" value="1"/>
</dbReference>
<dbReference type="PANTHER" id="PTHR32060:SF30">
    <property type="entry name" value="CARBOXY-TERMINAL PROCESSING PROTEASE CTPA"/>
    <property type="match status" value="1"/>
</dbReference>
<dbReference type="GO" id="GO:0008236">
    <property type="term" value="F:serine-type peptidase activity"/>
    <property type="evidence" value="ECO:0007669"/>
    <property type="project" value="UniProtKB-KW"/>
</dbReference>
<keyword evidence="6" id="KW-0732">Signal</keyword>
<feature type="chain" id="PRO_5013341049" evidence="6">
    <location>
        <begin position="32"/>
        <end position="497"/>
    </location>
</feature>
<evidence type="ECO:0000313" key="9">
    <source>
        <dbReference type="Proteomes" id="UP000190423"/>
    </source>
</evidence>
<accession>A0A1T4MLA2</accession>
<dbReference type="AlphaFoldDB" id="A0A1T4MLA2"/>
<evidence type="ECO:0000256" key="1">
    <source>
        <dbReference type="ARBA" id="ARBA00009179"/>
    </source>
</evidence>
<dbReference type="RefSeq" id="WP_078933943.1">
    <property type="nucleotide sequence ID" value="NZ_FUWG01000016.1"/>
</dbReference>
<dbReference type="GO" id="GO:0030288">
    <property type="term" value="C:outer membrane-bounded periplasmic space"/>
    <property type="evidence" value="ECO:0007669"/>
    <property type="project" value="TreeGrafter"/>
</dbReference>
<dbReference type="Pfam" id="PF22694">
    <property type="entry name" value="CtpB_N-like"/>
    <property type="match status" value="1"/>
</dbReference>
<dbReference type="Gene3D" id="2.30.42.10">
    <property type="match status" value="1"/>
</dbReference>
<dbReference type="GO" id="GO:0004175">
    <property type="term" value="F:endopeptidase activity"/>
    <property type="evidence" value="ECO:0007669"/>
    <property type="project" value="TreeGrafter"/>
</dbReference>
<dbReference type="InterPro" id="IPR055210">
    <property type="entry name" value="CtpA/B_N"/>
</dbReference>
<dbReference type="PANTHER" id="PTHR32060">
    <property type="entry name" value="TAIL-SPECIFIC PROTEASE"/>
    <property type="match status" value="1"/>
</dbReference>
<dbReference type="Pfam" id="PF17820">
    <property type="entry name" value="PDZ_6"/>
    <property type="match status" value="1"/>
</dbReference>
<dbReference type="NCBIfam" id="TIGR00225">
    <property type="entry name" value="prc"/>
    <property type="match status" value="1"/>
</dbReference>
<dbReference type="CDD" id="cd07560">
    <property type="entry name" value="Peptidase_S41_CPP"/>
    <property type="match status" value="1"/>
</dbReference>
<evidence type="ECO:0000256" key="4">
    <source>
        <dbReference type="ARBA" id="ARBA00022825"/>
    </source>
</evidence>
<evidence type="ECO:0000259" key="7">
    <source>
        <dbReference type="PROSITE" id="PS50106"/>
    </source>
</evidence>
<evidence type="ECO:0000313" key="8">
    <source>
        <dbReference type="EMBL" id="SJZ67772.1"/>
    </source>
</evidence>
<dbReference type="InterPro" id="IPR041489">
    <property type="entry name" value="PDZ_6"/>
</dbReference>
<feature type="domain" description="PDZ" evidence="7">
    <location>
        <begin position="94"/>
        <end position="169"/>
    </location>
</feature>
<dbReference type="InterPro" id="IPR029045">
    <property type="entry name" value="ClpP/crotonase-like_dom_sf"/>
</dbReference>
<keyword evidence="3 5" id="KW-0378">Hydrolase</keyword>
<sequence length="497" mass="55190">MKKLSFKQTVHFFSRAAVFFAVSVFASQCFAQSSVSDEKVSNFYYLKKLNSVFDLVQQYYVDEVDPKVLYEGAMKGLMNAFNDPYTSYLDADTIRDLSDTTKGKFGGVGLSISKAVESTPEKPAYVEVVSPIEDSPGERAGILAGDYLIEIAGKPTPEMTMQEVLNELRGEEGTPVTVTVLRGKNISFSVELVREMIEVPTVKYGMIQNTGYLRIIQFTPETPARVQEAIDFFKKSSYANMIIDLRDNPGGLITSVVEIADKFIDEGPIVSTKSRIAFENSVFNAKKENTVVRDIPIVVLINRGSASASEILSGALKDNHLAYLVGKRTYGKGSVQQVIPLTETEEIKLTMARYYTPSDTNIDKIGIPPDLEAGYPDFTEDDEKAYLELIKSNAVEEYVEAHPGMGEPEIAACAAELKKTYNLDERLLRRLIRIKAVRTQSNRLYDLDYDIQLNKALEVLNTTADFNKLVASTKTLHELQEEAELAASGEKKAVSSK</sequence>
<feature type="signal peptide" evidence="6">
    <location>
        <begin position="1"/>
        <end position="31"/>
    </location>
</feature>
<dbReference type="Gene3D" id="3.90.226.10">
    <property type="entry name" value="2-enoyl-CoA Hydratase, Chain A, domain 1"/>
    <property type="match status" value="1"/>
</dbReference>
<keyword evidence="2 5" id="KW-0645">Protease</keyword>
<dbReference type="Gene3D" id="3.30.750.44">
    <property type="match status" value="1"/>
</dbReference>
<dbReference type="SUPFAM" id="SSF52096">
    <property type="entry name" value="ClpP/crotonase"/>
    <property type="match status" value="1"/>
</dbReference>
<dbReference type="OrthoDB" id="9812068at2"/>
<dbReference type="InterPro" id="IPR004447">
    <property type="entry name" value="Peptidase_S41A"/>
</dbReference>
<organism evidence="8 9">
    <name type="scientific">Treponema porcinum</name>
    <dbReference type="NCBI Taxonomy" id="261392"/>
    <lineage>
        <taxon>Bacteria</taxon>
        <taxon>Pseudomonadati</taxon>
        <taxon>Spirochaetota</taxon>
        <taxon>Spirochaetia</taxon>
        <taxon>Spirochaetales</taxon>
        <taxon>Treponemataceae</taxon>
        <taxon>Treponema</taxon>
    </lineage>
</organism>
<evidence type="ECO:0000256" key="2">
    <source>
        <dbReference type="ARBA" id="ARBA00022670"/>
    </source>
</evidence>
<dbReference type="InterPro" id="IPR001478">
    <property type="entry name" value="PDZ"/>
</dbReference>